<feature type="transmembrane region" description="Helical" evidence="2">
    <location>
        <begin position="330"/>
        <end position="350"/>
    </location>
</feature>
<dbReference type="AlphaFoldDB" id="A0A7J5TZN2"/>
<keyword evidence="2" id="KW-0472">Membrane</keyword>
<keyword evidence="2" id="KW-0812">Transmembrane</keyword>
<accession>A0A7J5TZN2</accession>
<evidence type="ECO:0000256" key="2">
    <source>
        <dbReference type="SAM" id="Phobius"/>
    </source>
</evidence>
<dbReference type="EMBL" id="WELI01000006">
    <property type="protein sequence ID" value="KAB7729356.1"/>
    <property type="molecule type" value="Genomic_DNA"/>
</dbReference>
<dbReference type="Proteomes" id="UP000488299">
    <property type="component" value="Unassembled WGS sequence"/>
</dbReference>
<dbReference type="PANTHER" id="PTHR32309">
    <property type="entry name" value="TYROSINE-PROTEIN KINASE"/>
    <property type="match status" value="1"/>
</dbReference>
<keyword evidence="1" id="KW-0175">Coiled coil</keyword>
<comment type="caution">
    <text evidence="3">The sequence shown here is derived from an EMBL/GenBank/DDBJ whole genome shotgun (WGS) entry which is preliminary data.</text>
</comment>
<name>A0A7J5TZN2_9BACT</name>
<protein>
    <submittedName>
        <fullName evidence="3">Lipopolysaccharide biosynthesis protein</fullName>
    </submittedName>
</protein>
<dbReference type="GO" id="GO:0005886">
    <property type="term" value="C:plasma membrane"/>
    <property type="evidence" value="ECO:0007669"/>
    <property type="project" value="TreeGrafter"/>
</dbReference>
<proteinExistence type="predicted"/>
<keyword evidence="2" id="KW-1133">Transmembrane helix</keyword>
<feature type="transmembrane region" description="Helical" evidence="2">
    <location>
        <begin position="32"/>
        <end position="50"/>
    </location>
</feature>
<organism evidence="3 4">
    <name type="scientific">Rudanella paleaurantiibacter</name>
    <dbReference type="NCBI Taxonomy" id="2614655"/>
    <lineage>
        <taxon>Bacteria</taxon>
        <taxon>Pseudomonadati</taxon>
        <taxon>Bacteroidota</taxon>
        <taxon>Cytophagia</taxon>
        <taxon>Cytophagales</taxon>
        <taxon>Cytophagaceae</taxon>
        <taxon>Rudanella</taxon>
    </lineage>
</organism>
<evidence type="ECO:0000313" key="4">
    <source>
        <dbReference type="Proteomes" id="UP000488299"/>
    </source>
</evidence>
<evidence type="ECO:0000313" key="3">
    <source>
        <dbReference type="EMBL" id="KAB7729356.1"/>
    </source>
</evidence>
<dbReference type="GO" id="GO:0004713">
    <property type="term" value="F:protein tyrosine kinase activity"/>
    <property type="evidence" value="ECO:0007669"/>
    <property type="project" value="TreeGrafter"/>
</dbReference>
<dbReference type="InterPro" id="IPR050445">
    <property type="entry name" value="Bact_polysacc_biosynth/exp"/>
</dbReference>
<reference evidence="3 4" key="1">
    <citation type="submission" date="2019-10" db="EMBL/GenBank/DDBJ databases">
        <title>Rudanella paleaurantiibacter sp. nov., isolated from sludge.</title>
        <authorList>
            <person name="Xu S.Q."/>
        </authorList>
    </citation>
    <scope>NUCLEOTIDE SEQUENCE [LARGE SCALE GENOMIC DNA]</scope>
    <source>
        <strain evidence="3 4">HX-22-17</strain>
    </source>
</reference>
<keyword evidence="4" id="KW-1185">Reference proteome</keyword>
<dbReference type="RefSeq" id="WP_152125436.1">
    <property type="nucleotide sequence ID" value="NZ_WELI01000006.1"/>
</dbReference>
<sequence>MTEETKSALVEDSEIEIRLSDVVHFLKQSRRAILVGGFTGALIFGVYAFLKPNEYSASCTIIPEIQSKGAGSLGNLGSLAGLAGIDVGGLSSSTDAIRPDLYPNILQSVPFFLHMLEQKVVSDEFKVSEKFEVYLAKKRKQGFAGWLNSFWQEKSDITSRPWVRKMDGVLYVSKTREGYIKEIGSRVSATYDKKTSTISISATMQDPVVAASVANHVLSYLTNYITLYRTEKSRREVSFLNKQVEIAKERYQKAELALSLYRDQNRGLFLNTAKVEEQRIQAEFLLAQDLYNTLSKQTEMAKVKVQENTPVFNVIEPVKIPLRKSAPSRAALIITGLAIGILISVGIRLVRSFL</sequence>
<dbReference type="PANTHER" id="PTHR32309:SF13">
    <property type="entry name" value="FERRIC ENTEROBACTIN TRANSPORT PROTEIN FEPE"/>
    <property type="match status" value="1"/>
</dbReference>
<evidence type="ECO:0000256" key="1">
    <source>
        <dbReference type="SAM" id="Coils"/>
    </source>
</evidence>
<feature type="coiled-coil region" evidence="1">
    <location>
        <begin position="230"/>
        <end position="264"/>
    </location>
</feature>
<gene>
    <name evidence="3" type="ORF">F5984_17180</name>
</gene>